<name>A0A2U8VWR1_9HYPH</name>
<dbReference type="OrthoDB" id="580941at2"/>
<accession>A0A2U8VWR1</accession>
<dbReference type="SUPFAM" id="SSF52218">
    <property type="entry name" value="Flavoproteins"/>
    <property type="match status" value="1"/>
</dbReference>
<reference evidence="2 3" key="1">
    <citation type="submission" date="2018-05" db="EMBL/GenBank/DDBJ databases">
        <title>Complete Genome Sequence of Methylobacterium sp. 17Sr1-43.</title>
        <authorList>
            <person name="Srinivasan S."/>
        </authorList>
    </citation>
    <scope>NUCLEOTIDE SEQUENCE [LARGE SCALE GENOMIC DNA]</scope>
    <source>
        <strain evidence="2 3">17Sr1-43</strain>
    </source>
</reference>
<dbReference type="EMBL" id="CP029551">
    <property type="protein sequence ID" value="AWN37741.1"/>
    <property type="molecule type" value="Genomic_DNA"/>
</dbReference>
<dbReference type="InterPro" id="IPR005025">
    <property type="entry name" value="FMN_Rdtase-like_dom"/>
</dbReference>
<evidence type="ECO:0000313" key="3">
    <source>
        <dbReference type="Proteomes" id="UP000246058"/>
    </source>
</evidence>
<evidence type="ECO:0000313" key="2">
    <source>
        <dbReference type="EMBL" id="AWN37741.1"/>
    </source>
</evidence>
<feature type="domain" description="NADPH-dependent FMN reductase-like" evidence="1">
    <location>
        <begin position="19"/>
        <end position="173"/>
    </location>
</feature>
<gene>
    <name evidence="2" type="ORF">DK427_20090</name>
</gene>
<dbReference type="GO" id="GO:0016491">
    <property type="term" value="F:oxidoreductase activity"/>
    <property type="evidence" value="ECO:0007669"/>
    <property type="project" value="InterPro"/>
</dbReference>
<dbReference type="KEGG" id="meti:DK427_20090"/>
<organism evidence="2 3">
    <name type="scientific">Methylobacterium radiodurans</name>
    <dbReference type="NCBI Taxonomy" id="2202828"/>
    <lineage>
        <taxon>Bacteria</taxon>
        <taxon>Pseudomonadati</taxon>
        <taxon>Pseudomonadota</taxon>
        <taxon>Alphaproteobacteria</taxon>
        <taxon>Hyphomicrobiales</taxon>
        <taxon>Methylobacteriaceae</taxon>
        <taxon>Methylobacterium</taxon>
    </lineage>
</organism>
<dbReference type="Proteomes" id="UP000246058">
    <property type="component" value="Chromosome"/>
</dbReference>
<sequence>MDKLEAEVDALTLEERPLQVLLIAGSARRLDGCPGLDGKARFLMHRMLGRLPARWQTDAVDIGNEHGKPKIQGCNGCVGTSMALCVWPCNCYGPNSDHQPDLMWNEKLYQRLARADAWAVIGPVWWYGPTTNLKAMFDRLVCMSGGNPRPDLIDKKSTLKAQALEKSPLWKELTKNHLEGRTAAFFCYGNEGGNELDADRRPRILKHKAWFDPAQEPYQGEERQAYQGLVWQCRYSGIEVPDELWRHASVGIGQPYADDQSDDMAREAAAMACFDAWTDAFVEHVIRKGIVPGTTEAERGARSTT</sequence>
<dbReference type="Pfam" id="PF03358">
    <property type="entry name" value="FMN_red"/>
    <property type="match status" value="1"/>
</dbReference>
<evidence type="ECO:0000259" key="1">
    <source>
        <dbReference type="Pfam" id="PF03358"/>
    </source>
</evidence>
<dbReference type="Gene3D" id="3.40.50.360">
    <property type="match status" value="1"/>
</dbReference>
<dbReference type="InterPro" id="IPR029039">
    <property type="entry name" value="Flavoprotein-like_sf"/>
</dbReference>
<dbReference type="AlphaFoldDB" id="A0A2U8VWR1"/>
<proteinExistence type="predicted"/>
<dbReference type="RefSeq" id="WP_109952807.1">
    <property type="nucleotide sequence ID" value="NZ_CP029551.1"/>
</dbReference>
<protein>
    <recommendedName>
        <fullName evidence="1">NADPH-dependent FMN reductase-like domain-containing protein</fullName>
    </recommendedName>
</protein>
<keyword evidence="3" id="KW-1185">Reference proteome</keyword>